<organism evidence="3 5">
    <name type="scientific">Streptomyces antibioticus</name>
    <dbReference type="NCBI Taxonomy" id="1890"/>
    <lineage>
        <taxon>Bacteria</taxon>
        <taxon>Bacillati</taxon>
        <taxon>Actinomycetota</taxon>
        <taxon>Actinomycetes</taxon>
        <taxon>Kitasatosporales</taxon>
        <taxon>Streptomycetaceae</taxon>
        <taxon>Streptomyces</taxon>
    </lineage>
</organism>
<sequence>MASDITLPAQQGPGLYYVSSEQPDGTTTVTRIDRQPPDDPRERALCRALLLHALAELDRANRSHP</sequence>
<dbReference type="EMBL" id="CP050692">
    <property type="protein sequence ID" value="QIT47661.1"/>
    <property type="molecule type" value="Genomic_DNA"/>
</dbReference>
<feature type="compositionally biased region" description="Polar residues" evidence="1">
    <location>
        <begin position="19"/>
        <end position="30"/>
    </location>
</feature>
<dbReference type="EMBL" id="LHQL01000014">
    <property type="protein sequence ID" value="OOQ47338.1"/>
    <property type="molecule type" value="Genomic_DNA"/>
</dbReference>
<feature type="region of interest" description="Disordered" evidence="1">
    <location>
        <begin position="1"/>
        <end position="40"/>
    </location>
</feature>
<proteinExistence type="predicted"/>
<evidence type="ECO:0000313" key="5">
    <source>
        <dbReference type="Proteomes" id="UP000502504"/>
    </source>
</evidence>
<name>A0AAE7CNE3_STRAT</name>
<accession>A0AAE7CNE3</accession>
<evidence type="ECO:0000313" key="4">
    <source>
        <dbReference type="Proteomes" id="UP000190306"/>
    </source>
</evidence>
<evidence type="ECO:0000256" key="1">
    <source>
        <dbReference type="SAM" id="MobiDB-lite"/>
    </source>
</evidence>
<protein>
    <submittedName>
        <fullName evidence="3">Uncharacterized protein</fullName>
    </submittedName>
</protein>
<dbReference type="Proteomes" id="UP000502504">
    <property type="component" value="Chromosome"/>
</dbReference>
<dbReference type="RefSeq" id="WP_078636015.1">
    <property type="nucleotide sequence ID" value="NZ_CM007717.1"/>
</dbReference>
<dbReference type="AlphaFoldDB" id="A0AAE7CNE3"/>
<reference evidence="2 4" key="1">
    <citation type="submission" date="2015-07" db="EMBL/GenBank/DDBJ databases">
        <title>Draft Genome Sequence of Streptomyces antibioticus, IMRU 3720 reveals insights in the evolution of actinomycin biosynthetic gene clusters in Streptomyces.</title>
        <authorList>
            <person name="Crnovcic I."/>
            <person name="Ruckert C."/>
            <person name="Kalinowksi J."/>
            <person name="Keller U."/>
        </authorList>
    </citation>
    <scope>NUCLEOTIDE SEQUENCE [LARGE SCALE GENOMIC DNA]</scope>
    <source>
        <strain evidence="2 4">DSM 41481</strain>
    </source>
</reference>
<reference evidence="3 5" key="2">
    <citation type="submission" date="2020-03" db="EMBL/GenBank/DDBJ databases">
        <title>Is there a link between lipid content and antibiotic production in Streptomyces?</title>
        <authorList>
            <person name="David M."/>
            <person name="Lejeune C."/>
            <person name="Abreu S."/>
            <person name="Thibessard A."/>
            <person name="Leblond P."/>
            <person name="Chaminade P."/>
            <person name="Virolle M.-J."/>
        </authorList>
    </citation>
    <scope>NUCLEOTIDE SEQUENCE [LARGE SCALE GENOMIC DNA]</scope>
    <source>
        <strain evidence="3 5">DSM 41481</strain>
    </source>
</reference>
<gene>
    <name evidence="2" type="ORF">AFM16_31865</name>
    <name evidence="3" type="ORF">HCX60_32420</name>
</gene>
<dbReference type="Proteomes" id="UP000190306">
    <property type="component" value="Chromosome"/>
</dbReference>
<feature type="compositionally biased region" description="Basic and acidic residues" evidence="1">
    <location>
        <begin position="31"/>
        <end position="40"/>
    </location>
</feature>
<keyword evidence="4" id="KW-1185">Reference proteome</keyword>
<evidence type="ECO:0000313" key="3">
    <source>
        <dbReference type="EMBL" id="QIT47661.1"/>
    </source>
</evidence>
<evidence type="ECO:0000313" key="2">
    <source>
        <dbReference type="EMBL" id="OOQ47338.1"/>
    </source>
</evidence>